<keyword evidence="3" id="KW-1185">Reference proteome</keyword>
<feature type="compositionally biased region" description="Low complexity" evidence="1">
    <location>
        <begin position="45"/>
        <end position="61"/>
    </location>
</feature>
<dbReference type="PANTHER" id="PTHR27006:SF606">
    <property type="entry name" value="INTERLEUKIN-1 RECEPTOR-ASSOCIATED KINASE 4"/>
    <property type="match status" value="1"/>
</dbReference>
<dbReference type="Proteomes" id="UP001168877">
    <property type="component" value="Unassembled WGS sequence"/>
</dbReference>
<gene>
    <name evidence="2" type="ORF">LWI29_008541</name>
</gene>
<evidence type="ECO:0000256" key="1">
    <source>
        <dbReference type="SAM" id="MobiDB-lite"/>
    </source>
</evidence>
<dbReference type="AlphaFoldDB" id="A0AA39RRI2"/>
<proteinExistence type="predicted"/>
<dbReference type="SUPFAM" id="SSF56112">
    <property type="entry name" value="Protein kinase-like (PK-like)"/>
    <property type="match status" value="1"/>
</dbReference>
<reference evidence="2" key="1">
    <citation type="journal article" date="2022" name="Plant J.">
        <title>Strategies of tolerance reflected in two North American maple genomes.</title>
        <authorList>
            <person name="McEvoy S.L."/>
            <person name="Sezen U.U."/>
            <person name="Trouern-Trend A."/>
            <person name="McMahon S.M."/>
            <person name="Schaberg P.G."/>
            <person name="Yang J."/>
            <person name="Wegrzyn J.L."/>
            <person name="Swenson N.G."/>
        </authorList>
    </citation>
    <scope>NUCLEOTIDE SEQUENCE</scope>
    <source>
        <strain evidence="2">NS2018</strain>
    </source>
</reference>
<dbReference type="PANTHER" id="PTHR27006">
    <property type="entry name" value="PROMASTIGOTE SURFACE ANTIGEN PROTEIN PSA"/>
    <property type="match status" value="1"/>
</dbReference>
<protein>
    <submittedName>
        <fullName evidence="2">Uncharacterized protein</fullName>
    </submittedName>
</protein>
<evidence type="ECO:0000313" key="3">
    <source>
        <dbReference type="Proteomes" id="UP001168877"/>
    </source>
</evidence>
<dbReference type="InterPro" id="IPR011009">
    <property type="entry name" value="Kinase-like_dom_sf"/>
</dbReference>
<dbReference type="EMBL" id="JAUESC010000385">
    <property type="protein sequence ID" value="KAK0578315.1"/>
    <property type="molecule type" value="Genomic_DNA"/>
</dbReference>
<accession>A0AA39RRI2</accession>
<feature type="compositionally biased region" description="Polar residues" evidence="1">
    <location>
        <begin position="184"/>
        <end position="200"/>
    </location>
</feature>
<comment type="caution">
    <text evidence="2">The sequence shown here is derived from an EMBL/GenBank/DDBJ whole genome shotgun (WGS) entry which is preliminary data.</text>
</comment>
<reference evidence="2" key="2">
    <citation type="submission" date="2023-06" db="EMBL/GenBank/DDBJ databases">
        <authorList>
            <person name="Swenson N.G."/>
            <person name="Wegrzyn J.L."/>
            <person name="Mcevoy S.L."/>
        </authorList>
    </citation>
    <scope>NUCLEOTIDE SEQUENCE</scope>
    <source>
        <strain evidence="2">NS2018</strain>
        <tissue evidence="2">Leaf</tissue>
    </source>
</reference>
<feature type="region of interest" description="Disordered" evidence="1">
    <location>
        <begin position="38"/>
        <end position="61"/>
    </location>
</feature>
<name>A0AA39RRI2_ACESA</name>
<sequence>MKLQRSCKSSPVRKRTAYRQRIHDLNYDKVDGTALQRRQNPPVASLSSHHPFGSSSSASSSCCSSTASLRVVVVDGAFDSSSMGKEEMAMTTACAASVMLVKQMQISSVVEVVKMWELWRDGKALEIVDSCINDSCPANEDMRCIQVGLLCVQDNTKDRPSMSNVVFMLSNETILPSPKKSSFPVRNSQPDSSSRNEVFH</sequence>
<evidence type="ECO:0000313" key="2">
    <source>
        <dbReference type="EMBL" id="KAK0578315.1"/>
    </source>
</evidence>
<organism evidence="2 3">
    <name type="scientific">Acer saccharum</name>
    <name type="common">Sugar maple</name>
    <dbReference type="NCBI Taxonomy" id="4024"/>
    <lineage>
        <taxon>Eukaryota</taxon>
        <taxon>Viridiplantae</taxon>
        <taxon>Streptophyta</taxon>
        <taxon>Embryophyta</taxon>
        <taxon>Tracheophyta</taxon>
        <taxon>Spermatophyta</taxon>
        <taxon>Magnoliopsida</taxon>
        <taxon>eudicotyledons</taxon>
        <taxon>Gunneridae</taxon>
        <taxon>Pentapetalae</taxon>
        <taxon>rosids</taxon>
        <taxon>malvids</taxon>
        <taxon>Sapindales</taxon>
        <taxon>Sapindaceae</taxon>
        <taxon>Hippocastanoideae</taxon>
        <taxon>Acereae</taxon>
        <taxon>Acer</taxon>
    </lineage>
</organism>
<dbReference type="Gene3D" id="1.10.510.10">
    <property type="entry name" value="Transferase(Phosphotransferase) domain 1"/>
    <property type="match status" value="1"/>
</dbReference>
<feature type="region of interest" description="Disordered" evidence="1">
    <location>
        <begin position="178"/>
        <end position="200"/>
    </location>
</feature>